<reference evidence="2 3" key="1">
    <citation type="submission" date="2017-10" db="EMBL/GenBank/DDBJ databases">
        <title>Novel microbial diversity and functional potential in the marine mammal oral microbiome.</title>
        <authorList>
            <person name="Dudek N.K."/>
            <person name="Sun C.L."/>
            <person name="Burstein D."/>
            <person name="Kantor R.S."/>
            <person name="Aliaga Goltsman D.S."/>
            <person name="Bik E.M."/>
            <person name="Thomas B.C."/>
            <person name="Banfield J.F."/>
            <person name="Relman D.A."/>
        </authorList>
    </citation>
    <scope>NUCLEOTIDE SEQUENCE [LARGE SCALE GENOMIC DNA]</scope>
    <source>
        <strain evidence="2">DOLJORAL78_47_16</strain>
    </source>
</reference>
<keyword evidence="1" id="KW-1133">Transmembrane helix</keyword>
<feature type="transmembrane region" description="Helical" evidence="1">
    <location>
        <begin position="136"/>
        <end position="157"/>
    </location>
</feature>
<dbReference type="Proteomes" id="UP000230821">
    <property type="component" value="Unassembled WGS sequence"/>
</dbReference>
<organism evidence="2 3">
    <name type="scientific">candidate division KSB3 bacterium</name>
    <dbReference type="NCBI Taxonomy" id="2044937"/>
    <lineage>
        <taxon>Bacteria</taxon>
        <taxon>candidate division KSB3</taxon>
    </lineage>
</organism>
<accession>A0A2G6KI47</accession>
<feature type="transmembrane region" description="Helical" evidence="1">
    <location>
        <begin position="36"/>
        <end position="55"/>
    </location>
</feature>
<protein>
    <submittedName>
        <fullName evidence="2">Uncharacterized protein</fullName>
    </submittedName>
</protein>
<feature type="transmembrane region" description="Helical" evidence="1">
    <location>
        <begin position="105"/>
        <end position="124"/>
    </location>
</feature>
<keyword evidence="1" id="KW-0472">Membrane</keyword>
<evidence type="ECO:0000256" key="1">
    <source>
        <dbReference type="SAM" id="Phobius"/>
    </source>
</evidence>
<feature type="transmembrane region" description="Helical" evidence="1">
    <location>
        <begin position="75"/>
        <end position="99"/>
    </location>
</feature>
<dbReference type="EMBL" id="PDSK01000046">
    <property type="protein sequence ID" value="PIE35343.1"/>
    <property type="molecule type" value="Genomic_DNA"/>
</dbReference>
<sequence>MYPLYIFAGLAVLISFAVNRQKTLKALKMAVKKQINILPAFLLLLLFASVVLFLLPETVIVKHLGTQHSTGQGLLLASLFGSITIMPGFIAFPLCGILLEKGVAYMVLSAFTTTLMMVGILTYPVEKQYLGHKVTIVRNCISFGIAIVVAIITGIFFGEIL</sequence>
<comment type="caution">
    <text evidence="2">The sequence shown here is derived from an EMBL/GenBank/DDBJ whole genome shotgun (WGS) entry which is preliminary data.</text>
</comment>
<name>A0A2G6KI47_9BACT</name>
<gene>
    <name evidence="2" type="ORF">CSA56_04505</name>
</gene>
<dbReference type="AlphaFoldDB" id="A0A2G6KI47"/>
<evidence type="ECO:0000313" key="3">
    <source>
        <dbReference type="Proteomes" id="UP000230821"/>
    </source>
</evidence>
<proteinExistence type="predicted"/>
<evidence type="ECO:0000313" key="2">
    <source>
        <dbReference type="EMBL" id="PIE35343.1"/>
    </source>
</evidence>
<keyword evidence="1" id="KW-0812">Transmembrane</keyword>